<gene>
    <name evidence="1" type="ORF">P278_29350</name>
</gene>
<evidence type="ECO:0000313" key="2">
    <source>
        <dbReference type="Proteomes" id="UP000018850"/>
    </source>
</evidence>
<evidence type="ECO:0000313" key="1">
    <source>
        <dbReference type="EMBL" id="ETN94131.1"/>
    </source>
</evidence>
<sequence>MVGAFFILRDKLSFILLVGKVLNIVIMKNEAHFTMLLQLLF</sequence>
<organism evidence="1 2">
    <name type="scientific">Zhouia amylolytica AD3</name>
    <dbReference type="NCBI Taxonomy" id="1286632"/>
    <lineage>
        <taxon>Bacteria</taxon>
        <taxon>Pseudomonadati</taxon>
        <taxon>Bacteroidota</taxon>
        <taxon>Flavobacteriia</taxon>
        <taxon>Flavobacteriales</taxon>
        <taxon>Flavobacteriaceae</taxon>
        <taxon>Zhouia</taxon>
    </lineage>
</organism>
<accession>W2UL08</accession>
<dbReference type="AlphaFoldDB" id="W2UL08"/>
<proteinExistence type="predicted"/>
<dbReference type="Proteomes" id="UP000018850">
    <property type="component" value="Unassembled WGS sequence"/>
</dbReference>
<protein>
    <submittedName>
        <fullName evidence="1">Uncharacterized protein</fullName>
    </submittedName>
</protein>
<dbReference type="EMBL" id="AYXY01000026">
    <property type="protein sequence ID" value="ETN94131.1"/>
    <property type="molecule type" value="Genomic_DNA"/>
</dbReference>
<keyword evidence="2" id="KW-1185">Reference proteome</keyword>
<reference evidence="2" key="1">
    <citation type="submission" date="2013-11" db="EMBL/GenBank/DDBJ databases">
        <title>Draft genome sequence from a member of Zhouia, isolated tidal flat.</title>
        <authorList>
            <person name="Jin H."/>
            <person name="Jeon C.O."/>
        </authorList>
    </citation>
    <scope>NUCLEOTIDE SEQUENCE [LARGE SCALE GENOMIC DNA]</scope>
    <source>
        <strain evidence="2">AD3</strain>
    </source>
</reference>
<reference evidence="1 2" key="2">
    <citation type="journal article" date="2016" name="Genome Announc.">
        <title>Draft Genome Sequence of Zhouia amylolytica AD3, Isolated from Tidal Flat Sediment.</title>
        <authorList>
            <person name="Jia B."/>
            <person name="Jin H.M."/>
            <person name="Lee H.J."/>
            <person name="Jeon C.O."/>
        </authorList>
    </citation>
    <scope>NUCLEOTIDE SEQUENCE [LARGE SCALE GENOMIC DNA]</scope>
    <source>
        <strain evidence="1 2">AD3</strain>
    </source>
</reference>
<name>W2UL08_9FLAO</name>
<comment type="caution">
    <text evidence="1">The sequence shown here is derived from an EMBL/GenBank/DDBJ whole genome shotgun (WGS) entry which is preliminary data.</text>
</comment>